<comment type="caution">
    <text evidence="1">The sequence shown here is derived from an EMBL/GenBank/DDBJ whole genome shotgun (WGS) entry which is preliminary data.</text>
</comment>
<accession>X0TRR7</accession>
<feature type="non-terminal residue" evidence="1">
    <location>
        <position position="1"/>
    </location>
</feature>
<reference evidence="1" key="1">
    <citation type="journal article" date="2014" name="Front. Microbiol.">
        <title>High frequency of phylogenetically diverse reductive dehalogenase-homologous genes in deep subseafloor sedimentary metagenomes.</title>
        <authorList>
            <person name="Kawai M."/>
            <person name="Futagami T."/>
            <person name="Toyoda A."/>
            <person name="Takaki Y."/>
            <person name="Nishi S."/>
            <person name="Hori S."/>
            <person name="Arai W."/>
            <person name="Tsubouchi T."/>
            <person name="Morono Y."/>
            <person name="Uchiyama I."/>
            <person name="Ito T."/>
            <person name="Fujiyama A."/>
            <person name="Inagaki F."/>
            <person name="Takami H."/>
        </authorList>
    </citation>
    <scope>NUCLEOTIDE SEQUENCE</scope>
    <source>
        <strain evidence="1">Expedition CK06-06</strain>
    </source>
</reference>
<dbReference type="EMBL" id="BARS01005796">
    <property type="protein sequence ID" value="GAF78830.1"/>
    <property type="molecule type" value="Genomic_DNA"/>
</dbReference>
<sequence length="158" mass="17633">FDAWRKDNGASYWLYYLLHQVDVTDFDTHGSAPKTEEEELSVESTGTAVETWVREETLPGGMFATKEIWSSRQIAALFEVSEQTSKKTGHGPIARGLYSNGWGRYGQVRGTASGDRTEVLWLTPSGTIWQKKRPRDVLKRWQALHSAPGLDGVQGSSS</sequence>
<dbReference type="AlphaFoldDB" id="X0TRR7"/>
<gene>
    <name evidence="1" type="ORF">S01H1_11371</name>
</gene>
<organism evidence="1">
    <name type="scientific">marine sediment metagenome</name>
    <dbReference type="NCBI Taxonomy" id="412755"/>
    <lineage>
        <taxon>unclassified sequences</taxon>
        <taxon>metagenomes</taxon>
        <taxon>ecological metagenomes</taxon>
    </lineage>
</organism>
<proteinExistence type="predicted"/>
<name>X0TRR7_9ZZZZ</name>
<evidence type="ECO:0000313" key="1">
    <source>
        <dbReference type="EMBL" id="GAF78830.1"/>
    </source>
</evidence>
<protein>
    <submittedName>
        <fullName evidence="1">Uncharacterized protein</fullName>
    </submittedName>
</protein>